<dbReference type="VEuPathDB" id="ToxoDB:BESB_043480"/>
<dbReference type="Proteomes" id="UP000224006">
    <property type="component" value="Chromosome III"/>
</dbReference>
<protein>
    <submittedName>
        <fullName evidence="3">Uncharacterized protein</fullName>
    </submittedName>
</protein>
<keyword evidence="2" id="KW-0732">Signal</keyword>
<organism evidence="3 4">
    <name type="scientific">Besnoitia besnoiti</name>
    <name type="common">Apicomplexan protozoan</name>
    <dbReference type="NCBI Taxonomy" id="94643"/>
    <lineage>
        <taxon>Eukaryota</taxon>
        <taxon>Sar</taxon>
        <taxon>Alveolata</taxon>
        <taxon>Apicomplexa</taxon>
        <taxon>Conoidasida</taxon>
        <taxon>Coccidia</taxon>
        <taxon>Eucoccidiorida</taxon>
        <taxon>Eimeriorina</taxon>
        <taxon>Sarcocystidae</taxon>
        <taxon>Besnoitia</taxon>
    </lineage>
</organism>
<feature type="chain" id="PRO_5013015846" evidence="2">
    <location>
        <begin position="41"/>
        <end position="522"/>
    </location>
</feature>
<dbReference type="RefSeq" id="XP_029220165.1">
    <property type="nucleotide sequence ID" value="XM_029362799.1"/>
</dbReference>
<feature type="signal peptide" evidence="2">
    <location>
        <begin position="1"/>
        <end position="40"/>
    </location>
</feature>
<dbReference type="KEGG" id="bbes:BESB_043480"/>
<name>A0A2A9MJL2_BESBE</name>
<evidence type="ECO:0000313" key="4">
    <source>
        <dbReference type="Proteomes" id="UP000224006"/>
    </source>
</evidence>
<feature type="region of interest" description="Disordered" evidence="1">
    <location>
        <begin position="231"/>
        <end position="255"/>
    </location>
</feature>
<feature type="compositionally biased region" description="Basic and acidic residues" evidence="1">
    <location>
        <begin position="141"/>
        <end position="152"/>
    </location>
</feature>
<evidence type="ECO:0000256" key="2">
    <source>
        <dbReference type="SAM" id="SignalP"/>
    </source>
</evidence>
<accession>A0A2A9MJL2</accession>
<feature type="compositionally biased region" description="Basic and acidic residues" evidence="1">
    <location>
        <begin position="102"/>
        <end position="118"/>
    </location>
</feature>
<reference evidence="3 4" key="1">
    <citation type="submission" date="2017-09" db="EMBL/GenBank/DDBJ databases">
        <title>Genome sequencing of Besnoitia besnoiti strain Bb-Ger1.</title>
        <authorList>
            <person name="Schares G."/>
            <person name="Venepally P."/>
            <person name="Lorenzi H.A."/>
        </authorList>
    </citation>
    <scope>NUCLEOTIDE SEQUENCE [LARGE SCALE GENOMIC DNA]</scope>
    <source>
        <strain evidence="3 4">Bb-Ger1</strain>
    </source>
</reference>
<sequence>MDSQHKFGGALVLTGWSRLAALCCLLCILCSLPFPQSCYSSSGVSVRNAWPYSLLEATAAELRGTSSSAPPASMEHTDTTSHGTREYSSAKLAENTNTAVPVDHRDPQEEQTAEKTTENSETVESDVQKEIHSDVSSAAEEGTHEIPDDRPSKGPGQEELTAQHPPSLSQEEDIDDIQERGETPLEEYEQWVTAYDIPEQLRRRIEGDDPLYYNLVIEERLYLMEPPVGAYREQRDESPESDEISPAEEPSHVDSAEQYAQKNGVYAMCYARNEDEIWQRCAAASEAAEGVYIQMHEMMDFGRLVDPDEVDPSTVTASLSEDHYQRTLRDLGTSWFAAIKEMKAATGLRVAGIWFGPPDFDKIDAVLKENPGVFEGVYVDWEDGVGACVDKIERPPRTTTKGEPTWWADKPDFFFRYYMGGQDASTCLLQDMSPYSFDSYVRADREMKIPEEWVPSFPCFAGHQGRCYRAFRANIAASCDAAQQRFIFAPYERTSDKLLTMFREGCKAVGYGVPPHDVVQFV</sequence>
<proteinExistence type="predicted"/>
<keyword evidence="4" id="KW-1185">Reference proteome</keyword>
<comment type="caution">
    <text evidence="3">The sequence shown here is derived from an EMBL/GenBank/DDBJ whole genome shotgun (WGS) entry which is preliminary data.</text>
</comment>
<gene>
    <name evidence="3" type="ORF">BESB_043480</name>
</gene>
<feature type="region of interest" description="Disordered" evidence="1">
    <location>
        <begin position="63"/>
        <end position="175"/>
    </location>
</feature>
<dbReference type="EMBL" id="NWUJ01000003">
    <property type="protein sequence ID" value="PFH36156.1"/>
    <property type="molecule type" value="Genomic_DNA"/>
</dbReference>
<dbReference type="OrthoDB" id="328900at2759"/>
<evidence type="ECO:0000313" key="3">
    <source>
        <dbReference type="EMBL" id="PFH36156.1"/>
    </source>
</evidence>
<dbReference type="GeneID" id="40309278"/>
<evidence type="ECO:0000256" key="1">
    <source>
        <dbReference type="SAM" id="MobiDB-lite"/>
    </source>
</evidence>
<feature type="compositionally biased region" description="Basic and acidic residues" evidence="1">
    <location>
        <begin position="75"/>
        <end position="85"/>
    </location>
</feature>
<dbReference type="AlphaFoldDB" id="A0A2A9MJL2"/>